<evidence type="ECO:0000313" key="2">
    <source>
        <dbReference type="Proteomes" id="UP000265663"/>
    </source>
</evidence>
<accession>A0A3M7M0Y6</accession>
<keyword evidence="2" id="KW-1185">Reference proteome</keyword>
<proteinExistence type="predicted"/>
<dbReference type="Proteomes" id="UP000265663">
    <property type="component" value="Unassembled WGS sequence"/>
</dbReference>
<evidence type="ECO:0000313" key="1">
    <source>
        <dbReference type="EMBL" id="RMZ68126.1"/>
    </source>
</evidence>
<reference evidence="1 2" key="1">
    <citation type="journal article" date="2014" name="PLoS ONE">
        <title>De novo Genome Assembly of the Fungal Plant Pathogen Pyrenophora semeniperda.</title>
        <authorList>
            <person name="Soliai M.M."/>
            <person name="Meyer S.E."/>
            <person name="Udall J.A."/>
            <person name="Elzinga D.E."/>
            <person name="Hermansen R.A."/>
            <person name="Bodily P.M."/>
            <person name="Hart A.A."/>
            <person name="Coleman C.E."/>
        </authorList>
    </citation>
    <scope>NUCLEOTIDE SEQUENCE [LARGE SCALE GENOMIC DNA]</scope>
    <source>
        <strain evidence="1 2">CCB06</strain>
        <tissue evidence="1">Mycelium</tissue>
    </source>
</reference>
<dbReference type="AlphaFoldDB" id="A0A3M7M0Y6"/>
<sequence length="120" mass="13648">MIERSSVHVRSSLQRRTRPRTCSHLFCVPGADACFGTLQLHASRAVAPSLRPLSMQCWVNTRGFASKEHKSLRERTVPTVRRLSRHYTAARHPMPRALSDERPLVCRRCVVLQPLLQAGH</sequence>
<name>A0A3M7M0Y6_9PLEO</name>
<organism evidence="1 2">
    <name type="scientific">Pyrenophora seminiperda CCB06</name>
    <dbReference type="NCBI Taxonomy" id="1302712"/>
    <lineage>
        <taxon>Eukaryota</taxon>
        <taxon>Fungi</taxon>
        <taxon>Dikarya</taxon>
        <taxon>Ascomycota</taxon>
        <taxon>Pezizomycotina</taxon>
        <taxon>Dothideomycetes</taxon>
        <taxon>Pleosporomycetidae</taxon>
        <taxon>Pleosporales</taxon>
        <taxon>Pleosporineae</taxon>
        <taxon>Pleosporaceae</taxon>
        <taxon>Pyrenophora</taxon>
    </lineage>
</organism>
<protein>
    <submittedName>
        <fullName evidence="1">Uncharacterized protein</fullName>
    </submittedName>
</protein>
<gene>
    <name evidence="1" type="ORF">GMOD_00004321</name>
</gene>
<dbReference type="EMBL" id="KE747814">
    <property type="protein sequence ID" value="RMZ68126.1"/>
    <property type="molecule type" value="Genomic_DNA"/>
</dbReference>